<protein>
    <submittedName>
        <fullName evidence="3">NnrS family protein</fullName>
    </submittedName>
</protein>
<feature type="transmembrane region" description="Helical" evidence="2">
    <location>
        <begin position="17"/>
        <end position="36"/>
    </location>
</feature>
<feature type="transmembrane region" description="Helical" evidence="2">
    <location>
        <begin position="267"/>
        <end position="288"/>
    </location>
</feature>
<gene>
    <name evidence="3" type="ORF">JIN83_05375</name>
</gene>
<keyword evidence="2" id="KW-0472">Membrane</keyword>
<name>A0AAE2SBG2_9BACT</name>
<comment type="caution">
    <text evidence="3">The sequence shown here is derived from an EMBL/GenBank/DDBJ whole genome shotgun (WGS) entry which is preliminary data.</text>
</comment>
<organism evidence="3 4">
    <name type="scientific">Oceaniferula flava</name>
    <dbReference type="NCBI Taxonomy" id="2800421"/>
    <lineage>
        <taxon>Bacteria</taxon>
        <taxon>Pseudomonadati</taxon>
        <taxon>Verrucomicrobiota</taxon>
        <taxon>Verrucomicrobiia</taxon>
        <taxon>Verrucomicrobiales</taxon>
        <taxon>Verrucomicrobiaceae</taxon>
        <taxon>Oceaniferula</taxon>
    </lineage>
</organism>
<dbReference type="Proteomes" id="UP000634206">
    <property type="component" value="Unassembled WGS sequence"/>
</dbReference>
<accession>A0AAE2SBG2</accession>
<feature type="region of interest" description="Disordered" evidence="1">
    <location>
        <begin position="382"/>
        <end position="415"/>
    </location>
</feature>
<keyword evidence="2" id="KW-0812">Transmembrane</keyword>
<feature type="transmembrane region" description="Helical" evidence="2">
    <location>
        <begin position="359"/>
        <end position="380"/>
    </location>
</feature>
<keyword evidence="2" id="KW-1133">Transmembrane helix</keyword>
<feature type="transmembrane region" description="Helical" evidence="2">
    <location>
        <begin position="294"/>
        <end position="314"/>
    </location>
</feature>
<evidence type="ECO:0000256" key="2">
    <source>
        <dbReference type="SAM" id="Phobius"/>
    </source>
</evidence>
<evidence type="ECO:0000313" key="3">
    <source>
        <dbReference type="EMBL" id="MBK1854377.1"/>
    </source>
</evidence>
<keyword evidence="4" id="KW-1185">Reference proteome</keyword>
<feature type="compositionally biased region" description="Polar residues" evidence="1">
    <location>
        <begin position="386"/>
        <end position="395"/>
    </location>
</feature>
<evidence type="ECO:0000256" key="1">
    <source>
        <dbReference type="SAM" id="MobiDB-lite"/>
    </source>
</evidence>
<dbReference type="RefSeq" id="WP_309488984.1">
    <property type="nucleotide sequence ID" value="NZ_JAENIG010000003.1"/>
</dbReference>
<dbReference type="EMBL" id="JAENIG010000003">
    <property type="protein sequence ID" value="MBK1854377.1"/>
    <property type="molecule type" value="Genomic_DNA"/>
</dbReference>
<dbReference type="AlphaFoldDB" id="A0AAE2SBG2"/>
<feature type="transmembrane region" description="Helical" evidence="2">
    <location>
        <begin position="326"/>
        <end position="347"/>
    </location>
</feature>
<feature type="transmembrane region" description="Helical" evidence="2">
    <location>
        <begin position="82"/>
        <end position="100"/>
    </location>
</feature>
<reference evidence="3" key="1">
    <citation type="submission" date="2021-01" db="EMBL/GenBank/DDBJ databases">
        <title>Modified the classification status of verrucomicrobia.</title>
        <authorList>
            <person name="Feng X."/>
        </authorList>
    </citation>
    <scope>NUCLEOTIDE SEQUENCE</scope>
    <source>
        <strain evidence="3">5K15</strain>
    </source>
</reference>
<dbReference type="InterPro" id="IPR010266">
    <property type="entry name" value="NnrS"/>
</dbReference>
<dbReference type="Pfam" id="PF05940">
    <property type="entry name" value="NnrS"/>
    <property type="match status" value="1"/>
</dbReference>
<feature type="transmembrane region" description="Helical" evidence="2">
    <location>
        <begin position="135"/>
        <end position="155"/>
    </location>
</feature>
<proteinExistence type="predicted"/>
<feature type="transmembrane region" description="Helical" evidence="2">
    <location>
        <begin position="48"/>
        <end position="70"/>
    </location>
</feature>
<feature type="transmembrane region" description="Helical" evidence="2">
    <location>
        <begin position="167"/>
        <end position="190"/>
    </location>
</feature>
<evidence type="ECO:0000313" key="4">
    <source>
        <dbReference type="Proteomes" id="UP000634206"/>
    </source>
</evidence>
<feature type="transmembrane region" description="Helical" evidence="2">
    <location>
        <begin position="106"/>
        <end position="123"/>
    </location>
</feature>
<sequence>MEKKEVYRWLASEPYRVFFPSALLAGIIGVALWPMFYSGHLSFYPSFAHARLMIEGFVGGFAVGFLGTALPKMLSTSPLKSWQVLVMFALHLAYCTAHLLGEIRLGDALFTAMMFCLVLCMAIRVGHRKKLPPPGVILAAMGLLSGMFGSLWGALFTFDGSIFVTAFAYRLLYQAFILLPLLGVGTFIFPMILGTPNKSAMLTGKDWRNKALEAALIGALIIASCWIEIKGQQQAMAWVRFALASVWLVKECDVLKITSGKGVMSHSLRAGIGCLLLALVAVAVVQQQKIALDHILYVGGFGLITMIVATRVIFGHSGQGHQFNRWNKALVICVGLLLLGMATRVSADFLPRVRNSHHVYAAICWVAVSIIWGIAILPSVRRRPTSGPSKPSPNRLSKLPKLTTDYTDFKLTKKP</sequence>